<protein>
    <submittedName>
        <fullName evidence="1">Uncharacterized protein</fullName>
    </submittedName>
</protein>
<sequence>MSLLGFTCYDNIDCTVIQSQLLLTTTRSMKHLSDYNFFDPELLVCPYEFYKLAQEQAQLWSYLVPELTPSFSLLLAMTW</sequence>
<evidence type="ECO:0000313" key="2">
    <source>
        <dbReference type="Proteomes" id="UP000667802"/>
    </source>
</evidence>
<gene>
    <name evidence="1" type="ORF">G7B40_023340</name>
</gene>
<dbReference type="AlphaFoldDB" id="A0AAP5ID14"/>
<dbReference type="Proteomes" id="UP000667802">
    <property type="component" value="Unassembled WGS sequence"/>
</dbReference>
<organism evidence="1 2">
    <name type="scientific">Aetokthonos hydrillicola Thurmond2011</name>
    <dbReference type="NCBI Taxonomy" id="2712845"/>
    <lineage>
        <taxon>Bacteria</taxon>
        <taxon>Bacillati</taxon>
        <taxon>Cyanobacteriota</taxon>
        <taxon>Cyanophyceae</taxon>
        <taxon>Nostocales</taxon>
        <taxon>Hapalosiphonaceae</taxon>
        <taxon>Aetokthonos</taxon>
    </lineage>
</organism>
<evidence type="ECO:0000313" key="1">
    <source>
        <dbReference type="EMBL" id="MDR9897478.1"/>
    </source>
</evidence>
<name>A0AAP5ID14_9CYAN</name>
<reference evidence="2" key="1">
    <citation type="journal article" date="2021" name="Science">
        <title>Hunting the eagle killer: A cyanobacterial neurotoxin causes vacuolar myelinopathy.</title>
        <authorList>
            <person name="Breinlinger S."/>
            <person name="Phillips T.J."/>
            <person name="Haram B.N."/>
            <person name="Mares J."/>
            <person name="Martinez Yerena J.A."/>
            <person name="Hrouzek P."/>
            <person name="Sobotka R."/>
            <person name="Henderson W.M."/>
            <person name="Schmieder P."/>
            <person name="Williams S.M."/>
            <person name="Lauderdale J.D."/>
            <person name="Wilde H.D."/>
            <person name="Gerrin W."/>
            <person name="Kust A."/>
            <person name="Washington J.W."/>
            <person name="Wagner C."/>
            <person name="Geier B."/>
            <person name="Liebeke M."/>
            <person name="Enke H."/>
            <person name="Niedermeyer T.H.J."/>
            <person name="Wilde S.B."/>
        </authorList>
    </citation>
    <scope>NUCLEOTIDE SEQUENCE [LARGE SCALE GENOMIC DNA]</scope>
    <source>
        <strain evidence="2">Thurmond2011</strain>
    </source>
</reference>
<keyword evidence="2" id="KW-1185">Reference proteome</keyword>
<accession>A0AAP5ID14</accession>
<dbReference type="EMBL" id="JAALHA020000012">
    <property type="protein sequence ID" value="MDR9897478.1"/>
    <property type="molecule type" value="Genomic_DNA"/>
</dbReference>
<proteinExistence type="predicted"/>
<comment type="caution">
    <text evidence="1">The sequence shown here is derived from an EMBL/GenBank/DDBJ whole genome shotgun (WGS) entry which is preliminary data.</text>
</comment>